<evidence type="ECO:0000256" key="5">
    <source>
        <dbReference type="ARBA" id="ARBA00023163"/>
    </source>
</evidence>
<dbReference type="InterPro" id="IPR040223">
    <property type="entry name" value="PAR_bZIP"/>
</dbReference>
<evidence type="ECO:0000256" key="6">
    <source>
        <dbReference type="ARBA" id="ARBA00023242"/>
    </source>
</evidence>
<dbReference type="Pfam" id="PF07716">
    <property type="entry name" value="bZIP_2"/>
    <property type="match status" value="1"/>
</dbReference>
<dbReference type="GO" id="GO:0000978">
    <property type="term" value="F:RNA polymerase II cis-regulatory region sequence-specific DNA binding"/>
    <property type="evidence" value="ECO:0007669"/>
    <property type="project" value="TreeGrafter"/>
</dbReference>
<protein>
    <submittedName>
        <fullName evidence="10">BZIP domain-containing protein</fullName>
    </submittedName>
</protein>
<comment type="similarity">
    <text evidence="2">Belongs to the bZIP family. NFIL3 subfamily.</text>
</comment>
<feature type="domain" description="BZIP" evidence="8">
    <location>
        <begin position="149"/>
        <end position="212"/>
    </location>
</feature>
<dbReference type="CDD" id="cd14695">
    <property type="entry name" value="bZIP_HLF"/>
    <property type="match status" value="1"/>
</dbReference>
<evidence type="ECO:0000256" key="7">
    <source>
        <dbReference type="SAM" id="MobiDB-lite"/>
    </source>
</evidence>
<dbReference type="PANTHER" id="PTHR11988">
    <property type="entry name" value="THYROTROPH EMBRYONIC FACTOR RELATED"/>
    <property type="match status" value="1"/>
</dbReference>
<name>A0A183BLA5_GLOPA</name>
<dbReference type="InterPro" id="IPR004827">
    <property type="entry name" value="bZIP"/>
</dbReference>
<keyword evidence="5" id="KW-0804">Transcription</keyword>
<dbReference type="SMART" id="SM00338">
    <property type="entry name" value="BRLZ"/>
    <property type="match status" value="1"/>
</dbReference>
<dbReference type="InterPro" id="IPR046347">
    <property type="entry name" value="bZIP_sf"/>
</dbReference>
<evidence type="ECO:0000256" key="3">
    <source>
        <dbReference type="ARBA" id="ARBA00023015"/>
    </source>
</evidence>
<dbReference type="PROSITE" id="PS50217">
    <property type="entry name" value="BZIP"/>
    <property type="match status" value="1"/>
</dbReference>
<sequence length="218" mass="24077">MLANASVGWLPPEACPSLFYSPVSDHSGGSFESVLSHKSPQQQHQMGLPKNEANLAVAAGISPSFASGNANIGPCPSHVLPHPAAFHPMTAQLGCPSSSYPTTNAAYQTPNAFGIPTGGALAMMAPSAGDRPRTSSKKKPKPVPEERKDEAYRERRRKNNDSARRSREQRRRKEDDTQVRNTDLEKENADLHHKMQLLMLEVIKLQQFYERHKSCPWP</sequence>
<evidence type="ECO:0000313" key="10">
    <source>
        <dbReference type="WBParaSite" id="GPLIN_000139000"/>
    </source>
</evidence>
<proteinExistence type="inferred from homology"/>
<reference evidence="10" key="2">
    <citation type="submission" date="2016-06" db="UniProtKB">
        <authorList>
            <consortium name="WormBaseParasite"/>
        </authorList>
    </citation>
    <scope>IDENTIFICATION</scope>
</reference>
<dbReference type="FunFam" id="1.20.5.170:FF:000025">
    <property type="entry name" value="nuclear factor interleukin-3-regulated protein-like"/>
    <property type="match status" value="1"/>
</dbReference>
<keyword evidence="4" id="KW-0238">DNA-binding</keyword>
<comment type="subcellular location">
    <subcellularLocation>
        <location evidence="1">Nucleus</location>
    </subcellularLocation>
</comment>
<feature type="compositionally biased region" description="Basic and acidic residues" evidence="7">
    <location>
        <begin position="142"/>
        <end position="188"/>
    </location>
</feature>
<keyword evidence="6" id="KW-0539">Nucleus</keyword>
<evidence type="ECO:0000256" key="1">
    <source>
        <dbReference type="ARBA" id="ARBA00004123"/>
    </source>
</evidence>
<dbReference type="SUPFAM" id="SSF57959">
    <property type="entry name" value="Leucine zipper domain"/>
    <property type="match status" value="1"/>
</dbReference>
<evidence type="ECO:0000313" key="9">
    <source>
        <dbReference type="Proteomes" id="UP000050741"/>
    </source>
</evidence>
<feature type="region of interest" description="Disordered" evidence="7">
    <location>
        <begin position="123"/>
        <end position="188"/>
    </location>
</feature>
<organism evidence="9 10">
    <name type="scientific">Globodera pallida</name>
    <name type="common">Potato cyst nematode worm</name>
    <name type="synonym">Heterodera pallida</name>
    <dbReference type="NCBI Taxonomy" id="36090"/>
    <lineage>
        <taxon>Eukaryota</taxon>
        <taxon>Metazoa</taxon>
        <taxon>Ecdysozoa</taxon>
        <taxon>Nematoda</taxon>
        <taxon>Chromadorea</taxon>
        <taxon>Rhabditida</taxon>
        <taxon>Tylenchina</taxon>
        <taxon>Tylenchomorpha</taxon>
        <taxon>Tylenchoidea</taxon>
        <taxon>Heteroderidae</taxon>
        <taxon>Heteroderinae</taxon>
        <taxon>Globodera</taxon>
    </lineage>
</organism>
<accession>A0A183BLA5</accession>
<dbReference type="WBParaSite" id="GPLIN_000139000">
    <property type="protein sequence ID" value="GPLIN_000139000"/>
    <property type="gene ID" value="GPLIN_000139000"/>
</dbReference>
<dbReference type="AlphaFoldDB" id="A0A183BLA5"/>
<evidence type="ECO:0000256" key="4">
    <source>
        <dbReference type="ARBA" id="ARBA00023125"/>
    </source>
</evidence>
<evidence type="ECO:0000256" key="2">
    <source>
        <dbReference type="ARBA" id="ARBA00006079"/>
    </source>
</evidence>
<dbReference type="PANTHER" id="PTHR11988:SF27">
    <property type="entry name" value="GH27708P"/>
    <property type="match status" value="1"/>
</dbReference>
<dbReference type="GO" id="GO:0000981">
    <property type="term" value="F:DNA-binding transcription factor activity, RNA polymerase II-specific"/>
    <property type="evidence" value="ECO:0007669"/>
    <property type="project" value="TreeGrafter"/>
</dbReference>
<keyword evidence="9" id="KW-1185">Reference proteome</keyword>
<dbReference type="GO" id="GO:0005634">
    <property type="term" value="C:nucleus"/>
    <property type="evidence" value="ECO:0007669"/>
    <property type="project" value="UniProtKB-SubCell"/>
</dbReference>
<evidence type="ECO:0000259" key="8">
    <source>
        <dbReference type="PROSITE" id="PS50217"/>
    </source>
</evidence>
<dbReference type="Proteomes" id="UP000050741">
    <property type="component" value="Unassembled WGS sequence"/>
</dbReference>
<keyword evidence="3" id="KW-0805">Transcription regulation</keyword>
<dbReference type="Gene3D" id="1.20.5.170">
    <property type="match status" value="1"/>
</dbReference>
<reference evidence="9" key="1">
    <citation type="submission" date="2014-05" db="EMBL/GenBank/DDBJ databases">
        <title>The genome and life-stage specific transcriptomes of Globodera pallida elucidate key aspects of plant parasitism by a cyst nematode.</title>
        <authorList>
            <person name="Cotton J.A."/>
            <person name="Lilley C.J."/>
            <person name="Jones L.M."/>
            <person name="Kikuchi T."/>
            <person name="Reid A.J."/>
            <person name="Thorpe P."/>
            <person name="Tsai I.J."/>
            <person name="Beasley H."/>
            <person name="Blok V."/>
            <person name="Cock P.J.A."/>
            <person name="Van den Akker S.E."/>
            <person name="Holroyd N."/>
            <person name="Hunt M."/>
            <person name="Mantelin S."/>
            <person name="Naghra H."/>
            <person name="Pain A."/>
            <person name="Palomares-Rius J.E."/>
            <person name="Zarowiecki M."/>
            <person name="Berriman M."/>
            <person name="Jones J.T."/>
            <person name="Urwin P.E."/>
        </authorList>
    </citation>
    <scope>NUCLEOTIDE SEQUENCE [LARGE SCALE GENOMIC DNA]</scope>
    <source>
        <strain evidence="9">Lindley</strain>
    </source>
</reference>